<dbReference type="Proteomes" id="UP001230649">
    <property type="component" value="Unassembled WGS sequence"/>
</dbReference>
<organism evidence="1 2">
    <name type="scientific">Naganishia adeliensis</name>
    <dbReference type="NCBI Taxonomy" id="92952"/>
    <lineage>
        <taxon>Eukaryota</taxon>
        <taxon>Fungi</taxon>
        <taxon>Dikarya</taxon>
        <taxon>Basidiomycota</taxon>
        <taxon>Agaricomycotina</taxon>
        <taxon>Tremellomycetes</taxon>
        <taxon>Filobasidiales</taxon>
        <taxon>Filobasidiaceae</taxon>
        <taxon>Naganishia</taxon>
    </lineage>
</organism>
<accession>A0ACC2VD49</accession>
<name>A0ACC2VD49_9TREE</name>
<protein>
    <submittedName>
        <fullName evidence="1">Uncharacterized protein</fullName>
    </submittedName>
</protein>
<evidence type="ECO:0000313" key="1">
    <source>
        <dbReference type="EMBL" id="KAJ9097315.1"/>
    </source>
</evidence>
<evidence type="ECO:0000313" key="2">
    <source>
        <dbReference type="Proteomes" id="UP001230649"/>
    </source>
</evidence>
<gene>
    <name evidence="1" type="ORF">QFC20_006228</name>
</gene>
<dbReference type="EMBL" id="JASBWS010000105">
    <property type="protein sequence ID" value="KAJ9097315.1"/>
    <property type="molecule type" value="Genomic_DNA"/>
</dbReference>
<keyword evidence="2" id="KW-1185">Reference proteome</keyword>
<proteinExistence type="predicted"/>
<reference evidence="1" key="1">
    <citation type="submission" date="2023-04" db="EMBL/GenBank/DDBJ databases">
        <title>Draft Genome sequencing of Naganishia species isolated from polar environments using Oxford Nanopore Technology.</title>
        <authorList>
            <person name="Leo P."/>
            <person name="Venkateswaran K."/>
        </authorList>
    </citation>
    <scope>NUCLEOTIDE SEQUENCE</scope>
    <source>
        <strain evidence="1">MNA-CCFEE 5262</strain>
    </source>
</reference>
<comment type="caution">
    <text evidence="1">The sequence shown here is derived from an EMBL/GenBank/DDBJ whole genome shotgun (WGS) entry which is preliminary data.</text>
</comment>
<sequence length="356" mass="38617">MAFEKLQGHLGLEQLNPNRLIVTSQSTINSPYYIAVTIQMNSQDYNNSTVSYSTGDGGNCTCNGLNLPSRFQGVLSSIKPIKNRLQCEYCRRKNYAAATVQQQTFDPAAPVPLTPYGQNHGGQPYQQPPLPNAPVTYSQYSAPIPPYPPQGYASGYGGSPLGSGHGSCPGTTLSPSGQPSIIAYANQPYQAQAFGQPGEFDWPTGIPPKSYADHLAVRVKPQSATFQQPNQQYHDQAPLQPGYVQSQMGTYNSGFQQDAHTTWGWDTTAMPLLLLPRTDLLPHPVCAYRGAYPRYSSDRGHKTLETDQLVAYFATCPTGYGPDQPSVYPDAPSSLPPTSAPGDSVHPVFADPGIRW</sequence>